<reference evidence="2" key="1">
    <citation type="journal article" date="2019" name="Int. J. Syst. Evol. Microbiol.">
        <title>The Global Catalogue of Microorganisms (GCM) 10K type strain sequencing project: providing services to taxonomists for standard genome sequencing and annotation.</title>
        <authorList>
            <consortium name="The Broad Institute Genomics Platform"/>
            <consortium name="The Broad Institute Genome Sequencing Center for Infectious Disease"/>
            <person name="Wu L."/>
            <person name="Ma J."/>
        </authorList>
    </citation>
    <scope>NUCLEOTIDE SEQUENCE [LARGE SCALE GENOMIC DNA]</scope>
    <source>
        <strain evidence="2">CECT 7069</strain>
    </source>
</reference>
<dbReference type="RefSeq" id="WP_238226184.1">
    <property type="nucleotide sequence ID" value="NZ_BPQD01000016.1"/>
</dbReference>
<dbReference type="EMBL" id="JAUFPX010000015">
    <property type="protein sequence ID" value="MDN3592096.1"/>
    <property type="molecule type" value="Genomic_DNA"/>
</dbReference>
<accession>A0ABT8BJ30</accession>
<comment type="caution">
    <text evidence="1">The sequence shown here is derived from an EMBL/GenBank/DDBJ whole genome shotgun (WGS) entry which is preliminary data.</text>
</comment>
<name>A0ABT8BJ30_9HYPH</name>
<gene>
    <name evidence="1" type="ORF">QWZ12_15975</name>
</gene>
<evidence type="ECO:0000313" key="1">
    <source>
        <dbReference type="EMBL" id="MDN3592096.1"/>
    </source>
</evidence>
<organism evidence="1 2">
    <name type="scientific">Methylobacterium adhaesivum</name>
    <dbReference type="NCBI Taxonomy" id="333297"/>
    <lineage>
        <taxon>Bacteria</taxon>
        <taxon>Pseudomonadati</taxon>
        <taxon>Pseudomonadota</taxon>
        <taxon>Alphaproteobacteria</taxon>
        <taxon>Hyphomicrobiales</taxon>
        <taxon>Methylobacteriaceae</taxon>
        <taxon>Methylobacterium</taxon>
    </lineage>
</organism>
<proteinExistence type="predicted"/>
<sequence length="45" mass="4591">MAPVMARRIAITILLILALFAAVSHEDGVALGLVVSAIFAGIVDA</sequence>
<keyword evidence="2" id="KW-1185">Reference proteome</keyword>
<evidence type="ECO:0008006" key="3">
    <source>
        <dbReference type="Google" id="ProtNLM"/>
    </source>
</evidence>
<dbReference type="Proteomes" id="UP001224644">
    <property type="component" value="Unassembled WGS sequence"/>
</dbReference>
<evidence type="ECO:0000313" key="2">
    <source>
        <dbReference type="Proteomes" id="UP001224644"/>
    </source>
</evidence>
<protein>
    <recommendedName>
        <fullName evidence="3">Rod shape-determining protein MreD</fullName>
    </recommendedName>
</protein>